<name>A0AAV2HM90_LYMST</name>
<dbReference type="Proteomes" id="UP001497497">
    <property type="component" value="Unassembled WGS sequence"/>
</dbReference>
<keyword evidence="2" id="KW-1133">Transmembrane helix</keyword>
<evidence type="ECO:0000256" key="2">
    <source>
        <dbReference type="SAM" id="Phobius"/>
    </source>
</evidence>
<feature type="transmembrane region" description="Helical" evidence="2">
    <location>
        <begin position="33"/>
        <end position="55"/>
    </location>
</feature>
<protein>
    <submittedName>
        <fullName evidence="3">Uncharacterized protein</fullName>
    </submittedName>
</protein>
<feature type="compositionally biased region" description="Basic and acidic residues" evidence="1">
    <location>
        <begin position="12"/>
        <end position="23"/>
    </location>
</feature>
<keyword evidence="4" id="KW-1185">Reference proteome</keyword>
<organism evidence="3 4">
    <name type="scientific">Lymnaea stagnalis</name>
    <name type="common">Great pond snail</name>
    <name type="synonym">Helix stagnalis</name>
    <dbReference type="NCBI Taxonomy" id="6523"/>
    <lineage>
        <taxon>Eukaryota</taxon>
        <taxon>Metazoa</taxon>
        <taxon>Spiralia</taxon>
        <taxon>Lophotrochozoa</taxon>
        <taxon>Mollusca</taxon>
        <taxon>Gastropoda</taxon>
        <taxon>Heterobranchia</taxon>
        <taxon>Euthyneura</taxon>
        <taxon>Panpulmonata</taxon>
        <taxon>Hygrophila</taxon>
        <taxon>Lymnaeoidea</taxon>
        <taxon>Lymnaeidae</taxon>
        <taxon>Lymnaea</taxon>
    </lineage>
</organism>
<gene>
    <name evidence="3" type="ORF">GSLYS_00008525001</name>
</gene>
<dbReference type="EMBL" id="CAXITT010000175">
    <property type="protein sequence ID" value="CAL1534565.1"/>
    <property type="molecule type" value="Genomic_DNA"/>
</dbReference>
<keyword evidence="2" id="KW-0812">Transmembrane</keyword>
<feature type="compositionally biased region" description="Polar residues" evidence="1">
    <location>
        <begin position="183"/>
        <end position="199"/>
    </location>
</feature>
<evidence type="ECO:0000256" key="1">
    <source>
        <dbReference type="SAM" id="MobiDB-lite"/>
    </source>
</evidence>
<evidence type="ECO:0000313" key="4">
    <source>
        <dbReference type="Proteomes" id="UP001497497"/>
    </source>
</evidence>
<keyword evidence="2" id="KW-0472">Membrane</keyword>
<sequence length="300" mass="34051">MLLAARSNLTDDAPRHDEVKSSGEGDEDAEGQTVTICISLSIVAVIIGVCAIMCYREVSRRKKEALIIEEHARRESIKRSIKDKLRQLEISEDSNSYKEHMEVKVPLVQFSDVIQINPAATPVQSMEDLDQINKITPPPGRKRLKRPQRPLHMYQSYYDNIIRLQHQRHRVVVKIPPQEIAQFTQQTPQHPSHNSSPAGDSTRDSCVEGIHSKQTNGACRRLLHDDVSQHPLGMPLERPPTNSSSWYSYIKNLLPRQEFSDTDKEHCTDIAMYGHSHGGETHIVYVGEHCTDVAMVEKHT</sequence>
<reference evidence="3 4" key="1">
    <citation type="submission" date="2024-04" db="EMBL/GenBank/DDBJ databases">
        <authorList>
            <consortium name="Genoscope - CEA"/>
            <person name="William W."/>
        </authorList>
    </citation>
    <scope>NUCLEOTIDE SEQUENCE [LARGE SCALE GENOMIC DNA]</scope>
</reference>
<feature type="region of interest" description="Disordered" evidence="1">
    <location>
        <begin position="183"/>
        <end position="206"/>
    </location>
</feature>
<dbReference type="AlphaFoldDB" id="A0AAV2HM90"/>
<evidence type="ECO:0000313" key="3">
    <source>
        <dbReference type="EMBL" id="CAL1534565.1"/>
    </source>
</evidence>
<feature type="region of interest" description="Disordered" evidence="1">
    <location>
        <begin position="7"/>
        <end position="28"/>
    </location>
</feature>
<accession>A0AAV2HM90</accession>
<comment type="caution">
    <text evidence="3">The sequence shown here is derived from an EMBL/GenBank/DDBJ whole genome shotgun (WGS) entry which is preliminary data.</text>
</comment>
<proteinExistence type="predicted"/>